<keyword evidence="4" id="KW-0732">Signal</keyword>
<feature type="chain" id="PRO_5040823918" description="Vitamin B12 transporter BtuB" evidence="4">
    <location>
        <begin position="23"/>
        <end position="790"/>
    </location>
</feature>
<feature type="domain" description="Outer membrane protein beta-barrel" evidence="6">
    <location>
        <begin position="371"/>
        <end position="774"/>
    </location>
</feature>
<comment type="subcellular location">
    <subcellularLocation>
        <location evidence="1">Cell outer membrane</location>
    </subcellularLocation>
</comment>
<evidence type="ECO:0000256" key="2">
    <source>
        <dbReference type="ARBA" id="ARBA00023136"/>
    </source>
</evidence>
<dbReference type="InterPro" id="IPR041700">
    <property type="entry name" value="OMP_b-brl_3"/>
</dbReference>
<keyword evidence="3" id="KW-0998">Cell outer membrane</keyword>
<evidence type="ECO:0000256" key="3">
    <source>
        <dbReference type="ARBA" id="ARBA00023237"/>
    </source>
</evidence>
<dbReference type="PANTHER" id="PTHR40980:SF4">
    <property type="entry name" value="TONB-DEPENDENT RECEPTOR-LIKE BETA-BARREL DOMAIN-CONTAINING PROTEIN"/>
    <property type="match status" value="1"/>
</dbReference>
<dbReference type="SUPFAM" id="SSF49464">
    <property type="entry name" value="Carboxypeptidase regulatory domain-like"/>
    <property type="match status" value="1"/>
</dbReference>
<dbReference type="Pfam" id="PF14905">
    <property type="entry name" value="OMP_b-brl_3"/>
    <property type="match status" value="1"/>
</dbReference>
<name>A0A9W4X392_9FLAO</name>
<protein>
    <recommendedName>
        <fullName evidence="9">Vitamin B12 transporter BtuB</fullName>
    </recommendedName>
</protein>
<dbReference type="Pfam" id="PF13715">
    <property type="entry name" value="CarbopepD_reg_2"/>
    <property type="match status" value="1"/>
</dbReference>
<dbReference type="InterPro" id="IPR008969">
    <property type="entry name" value="CarboxyPept-like_regulatory"/>
</dbReference>
<evidence type="ECO:0000313" key="8">
    <source>
        <dbReference type="Proteomes" id="UP001152749"/>
    </source>
</evidence>
<dbReference type="Proteomes" id="UP001152749">
    <property type="component" value="Chromosome"/>
</dbReference>
<dbReference type="PANTHER" id="PTHR40980">
    <property type="entry name" value="PLUG DOMAIN-CONTAINING PROTEIN"/>
    <property type="match status" value="1"/>
</dbReference>
<gene>
    <name evidence="7" type="ORF">TRV642_2190</name>
</gene>
<keyword evidence="2" id="KW-0472">Membrane</keyword>
<feature type="domain" description="TonB-dependent receptor plug" evidence="5">
    <location>
        <begin position="143"/>
        <end position="218"/>
    </location>
</feature>
<dbReference type="InterPro" id="IPR013783">
    <property type="entry name" value="Ig-like_fold"/>
</dbReference>
<dbReference type="Gene3D" id="2.170.130.10">
    <property type="entry name" value="TonB-dependent receptor, plug domain"/>
    <property type="match status" value="1"/>
</dbReference>
<dbReference type="InterPro" id="IPR036942">
    <property type="entry name" value="Beta-barrel_TonB_sf"/>
</dbReference>
<dbReference type="KEGG" id="fcs:TRV642_2190"/>
<sequence length="790" mass="88514">MVKSTFIYALVLLCMCTLSAQSQTQISGTLSAEDPNEKLAYASVALKQDTLIVETVITNDKGEFKIEGIKAGKYTVRFQFIGFKDEVKSLTVESSKAINLGNIQLKSDITSLNEVVVTAETSQVSLKLDKKVFDVGKDLISKGGSATQVLDNVPAVRVDPSGSVSLRGNSNVLILINGRKSGLTSLQGLEQIPAESIKSVEVITNPSSRYDAAGSAGIINIVLKKNNKEDLSGSMTLVTGIPDDYRLMGGVNYKKGKFNLFSNFGIRYTDYVGLNTRDQQSTSNGNALYISQREDQKRHDDGALMYVGMDYFINDSNSITSAFYRNDTKDRDKNTLNYNLSGENMQDTYIQTIGDSRENRSYNQLEFNYTKTFKKPERKFTVDFQYDFWDSTKDFDIQRRTLVPATGDQSIINTQSKRTSDDIVLQSDYVTPFGKTANFEAGVKLENRVVSTKFAADEDVDGTVTPIAGFNNGLDYKEQILGGYVQYGNKINKFSYLLGLRTEYTHIEIKDQNTGGVLTDSTYTRLFPSVNLSYALTEKTTAQLNYSQRINRPNLDQLNPFPELLDFNSRIFGNINLLPSLTDGVELSILRKVKGLVLNPSIYYSKTKNSFQYFTSQDDEGIFETVLINLDDETRFGIEISAQYAPIKWLSLNAEINAYSFNQKGSVGATNLDFSNETWKGTLLAQLKLPKSFTFQSKFEYQAPVSDAQTKTKSYYYLNVALGKSLFKNNGTLSLAASNIFNTRKIRETTVGTDFVVHQMTNFNAARWTLSFNYKFNKGKNRKEHQSNRE</sequence>
<organism evidence="7 8">
    <name type="scientific">Flavobacterium collinsii</name>
    <dbReference type="NCBI Taxonomy" id="1114861"/>
    <lineage>
        <taxon>Bacteria</taxon>
        <taxon>Pseudomonadati</taxon>
        <taxon>Bacteroidota</taxon>
        <taxon>Flavobacteriia</taxon>
        <taxon>Flavobacteriales</taxon>
        <taxon>Flavobacteriaceae</taxon>
        <taxon>Flavobacterium</taxon>
    </lineage>
</organism>
<evidence type="ECO:0000259" key="5">
    <source>
        <dbReference type="Pfam" id="PF07715"/>
    </source>
</evidence>
<dbReference type="Gene3D" id="2.40.170.20">
    <property type="entry name" value="TonB-dependent receptor, beta-barrel domain"/>
    <property type="match status" value="1"/>
</dbReference>
<dbReference type="RefSeq" id="WP_263362962.1">
    <property type="nucleotide sequence ID" value="NZ_OX336425.1"/>
</dbReference>
<dbReference type="Pfam" id="PF07715">
    <property type="entry name" value="Plug"/>
    <property type="match status" value="1"/>
</dbReference>
<evidence type="ECO:0000256" key="4">
    <source>
        <dbReference type="SAM" id="SignalP"/>
    </source>
</evidence>
<accession>A0A9W4X392</accession>
<dbReference type="AlphaFoldDB" id="A0A9W4X392"/>
<evidence type="ECO:0000259" key="6">
    <source>
        <dbReference type="Pfam" id="PF14905"/>
    </source>
</evidence>
<feature type="signal peptide" evidence="4">
    <location>
        <begin position="1"/>
        <end position="22"/>
    </location>
</feature>
<dbReference type="SUPFAM" id="SSF56935">
    <property type="entry name" value="Porins"/>
    <property type="match status" value="1"/>
</dbReference>
<dbReference type="InterPro" id="IPR037066">
    <property type="entry name" value="Plug_dom_sf"/>
</dbReference>
<dbReference type="EMBL" id="OX336425">
    <property type="protein sequence ID" value="CAI2767084.1"/>
    <property type="molecule type" value="Genomic_DNA"/>
</dbReference>
<evidence type="ECO:0000313" key="7">
    <source>
        <dbReference type="EMBL" id="CAI2767084.1"/>
    </source>
</evidence>
<evidence type="ECO:0008006" key="9">
    <source>
        <dbReference type="Google" id="ProtNLM"/>
    </source>
</evidence>
<evidence type="ECO:0000256" key="1">
    <source>
        <dbReference type="ARBA" id="ARBA00004442"/>
    </source>
</evidence>
<proteinExistence type="predicted"/>
<reference evidence="7" key="1">
    <citation type="submission" date="2022-09" db="EMBL/GenBank/DDBJ databases">
        <authorList>
            <person name="Duchaud E."/>
        </authorList>
    </citation>
    <scope>NUCLEOTIDE SEQUENCE</scope>
    <source>
        <strain evidence="7">TRV642</strain>
    </source>
</reference>
<dbReference type="Gene3D" id="2.60.40.10">
    <property type="entry name" value="Immunoglobulins"/>
    <property type="match status" value="1"/>
</dbReference>
<dbReference type="InterPro" id="IPR012910">
    <property type="entry name" value="Plug_dom"/>
</dbReference>
<dbReference type="GO" id="GO:0009279">
    <property type="term" value="C:cell outer membrane"/>
    <property type="evidence" value="ECO:0007669"/>
    <property type="project" value="UniProtKB-SubCell"/>
</dbReference>